<protein>
    <recommendedName>
        <fullName evidence="3 9">Flagellar biosynthetic protein FliQ</fullName>
    </recommendedName>
</protein>
<dbReference type="NCBIfam" id="NF004671">
    <property type="entry name" value="PRK06010.1"/>
    <property type="match status" value="1"/>
</dbReference>
<dbReference type="EMBL" id="CP133270">
    <property type="protein sequence ID" value="WVX65843.1"/>
    <property type="molecule type" value="Genomic_DNA"/>
</dbReference>
<evidence type="ECO:0000256" key="2">
    <source>
        <dbReference type="ARBA" id="ARBA00006156"/>
    </source>
</evidence>
<dbReference type="PANTHER" id="PTHR34040:SF2">
    <property type="entry name" value="FLAGELLAR BIOSYNTHETIC PROTEIN FLIQ"/>
    <property type="match status" value="1"/>
</dbReference>
<organism evidence="10 11">
    <name type="scientific">Candidatus Bealeia paramacronuclearis</name>
    <dbReference type="NCBI Taxonomy" id="1921001"/>
    <lineage>
        <taxon>Bacteria</taxon>
        <taxon>Pseudomonadati</taxon>
        <taxon>Pseudomonadota</taxon>
        <taxon>Alphaproteobacteria</taxon>
        <taxon>Holosporales</taxon>
        <taxon>Holosporaceae</taxon>
        <taxon>Candidatus Bealeia</taxon>
    </lineage>
</organism>
<keyword evidence="10" id="KW-0969">Cilium</keyword>
<dbReference type="RefSeq" id="WP_331256415.1">
    <property type="nucleotide sequence ID" value="NZ_CP133270.1"/>
</dbReference>
<dbReference type="PRINTS" id="PR00952">
    <property type="entry name" value="TYPE3IMQPROT"/>
</dbReference>
<evidence type="ECO:0000256" key="6">
    <source>
        <dbReference type="ARBA" id="ARBA00022989"/>
    </source>
</evidence>
<keyword evidence="11" id="KW-1185">Reference proteome</keyword>
<evidence type="ECO:0000256" key="1">
    <source>
        <dbReference type="ARBA" id="ARBA00004651"/>
    </source>
</evidence>
<evidence type="ECO:0000256" key="9">
    <source>
        <dbReference type="RuleBase" id="RU364090"/>
    </source>
</evidence>
<feature type="transmembrane region" description="Helical" evidence="9">
    <location>
        <begin position="51"/>
        <end position="69"/>
    </location>
</feature>
<evidence type="ECO:0000256" key="3">
    <source>
        <dbReference type="ARBA" id="ARBA00021718"/>
    </source>
</evidence>
<comment type="subcellular location">
    <subcellularLocation>
        <location evidence="1 9">Cell membrane</location>
        <topology evidence="1">Multi-pass membrane protein</topology>
    </subcellularLocation>
    <subcellularLocation>
        <location evidence="9">Bacterial flagellum basal body</location>
    </subcellularLocation>
</comment>
<reference evidence="10 11" key="1">
    <citation type="journal article" date="2024" name="Environ. Microbiol.">
        <title>Novel evolutionary insights on the interactions of the Holosporales (Alphaproteobacteria) with eukaryotic hosts from comparative genomics.</title>
        <authorList>
            <person name="Giovannini M."/>
            <person name="Petroni G."/>
            <person name="Castelli M."/>
        </authorList>
    </citation>
    <scope>NUCLEOTIDE SEQUENCE [LARGE SCALE GENOMIC DNA]</scope>
    <source>
        <strain evidence="10 11">US_Bl 15I1</strain>
    </source>
</reference>
<accession>A0ABZ2C0C7</accession>
<dbReference type="Pfam" id="PF01313">
    <property type="entry name" value="Bac_export_3"/>
    <property type="match status" value="1"/>
</dbReference>
<dbReference type="NCBIfam" id="TIGR01402">
    <property type="entry name" value="fliQ"/>
    <property type="match status" value="1"/>
</dbReference>
<evidence type="ECO:0000256" key="8">
    <source>
        <dbReference type="ARBA" id="ARBA00023143"/>
    </source>
</evidence>
<keyword evidence="8 9" id="KW-0975">Bacterial flagellum</keyword>
<feature type="transmembrane region" description="Helical" evidence="9">
    <location>
        <begin position="20"/>
        <end position="39"/>
    </location>
</feature>
<dbReference type="Proteomes" id="UP001330434">
    <property type="component" value="Chromosome"/>
</dbReference>
<gene>
    <name evidence="9" type="primary">fliQ</name>
    <name evidence="10" type="ORF">Bealeia1_00009</name>
</gene>
<comment type="function">
    <text evidence="9">Role in flagellar biosynthesis.</text>
</comment>
<keyword evidence="5 9" id="KW-0812">Transmembrane</keyword>
<dbReference type="InterPro" id="IPR002191">
    <property type="entry name" value="Bac_export_3"/>
</dbReference>
<keyword evidence="10" id="KW-0282">Flagellum</keyword>
<evidence type="ECO:0000313" key="11">
    <source>
        <dbReference type="Proteomes" id="UP001330434"/>
    </source>
</evidence>
<comment type="similarity">
    <text evidence="2 9">Belongs to the FliQ/MopD/SpaQ family.</text>
</comment>
<keyword evidence="4 9" id="KW-1003">Cell membrane</keyword>
<sequence>MTGAEVIDIAREGVLVMLKLGLPLMLVALIVGFIISLIQALTQIQEMTLSFVPKILAIFVAFILLLPFMGMTMENFGNEIFQRIAGIESGS</sequence>
<name>A0ABZ2C0C7_9PROT</name>
<keyword evidence="7 9" id="KW-0472">Membrane</keyword>
<dbReference type="InterPro" id="IPR006305">
    <property type="entry name" value="FliQ"/>
</dbReference>
<evidence type="ECO:0000256" key="5">
    <source>
        <dbReference type="ARBA" id="ARBA00022692"/>
    </source>
</evidence>
<evidence type="ECO:0000313" key="10">
    <source>
        <dbReference type="EMBL" id="WVX65843.1"/>
    </source>
</evidence>
<evidence type="ECO:0000256" key="7">
    <source>
        <dbReference type="ARBA" id="ARBA00023136"/>
    </source>
</evidence>
<keyword evidence="6 9" id="KW-1133">Transmembrane helix</keyword>
<dbReference type="PIRSF" id="PIRSF004669">
    <property type="entry name" value="FliQ"/>
    <property type="match status" value="1"/>
</dbReference>
<keyword evidence="10" id="KW-0966">Cell projection</keyword>
<evidence type="ECO:0000256" key="4">
    <source>
        <dbReference type="ARBA" id="ARBA00022475"/>
    </source>
</evidence>
<proteinExistence type="inferred from homology"/>
<dbReference type="PANTHER" id="PTHR34040">
    <property type="entry name" value="FLAGELLAR BIOSYNTHETIC PROTEIN FLIQ"/>
    <property type="match status" value="1"/>
</dbReference>